<evidence type="ECO:0008006" key="3">
    <source>
        <dbReference type="Google" id="ProtNLM"/>
    </source>
</evidence>
<evidence type="ECO:0000313" key="1">
    <source>
        <dbReference type="EMBL" id="GAT00939.1"/>
    </source>
</evidence>
<protein>
    <recommendedName>
        <fullName evidence="3">DUF4143 domain-containing protein</fullName>
    </recommendedName>
</protein>
<dbReference type="EMBL" id="BCSZ01000010">
    <property type="protein sequence ID" value="GAT00939.1"/>
    <property type="molecule type" value="Genomic_DNA"/>
</dbReference>
<dbReference type="Proteomes" id="UP000069705">
    <property type="component" value="Unassembled WGS sequence"/>
</dbReference>
<gene>
    <name evidence="1" type="ORF">RMCFA_1053</name>
</gene>
<evidence type="ECO:0000313" key="2">
    <source>
        <dbReference type="Proteomes" id="UP000069705"/>
    </source>
</evidence>
<proteinExistence type="predicted"/>
<dbReference type="AlphaFoldDB" id="A0A124E3T0"/>
<name>A0A124E3T0_MYCFO</name>
<reference evidence="1 2" key="1">
    <citation type="journal article" date="2016" name="Genome Announc.">
        <title>Draft Genome Sequences of Five Rapidly Growing Mycobacterium Species, M. thermoresistibile, M. fortuitum subsp. acetamidolyticum, M. canariasense, M. brisbanense, and M. novocastrense.</title>
        <authorList>
            <person name="Katahira K."/>
            <person name="Ogura Y."/>
            <person name="Gotoh Y."/>
            <person name="Hayashi T."/>
        </authorList>
    </citation>
    <scope>NUCLEOTIDE SEQUENCE [LARGE SCALE GENOMIC DNA]</scope>
    <source>
        <strain evidence="1 2">JCM6368</strain>
    </source>
</reference>
<accession>A0A124E3T0</accession>
<organism evidence="1 2">
    <name type="scientific">Mycolicibacterium fortuitum subsp. acetamidolyticum</name>
    <dbReference type="NCBI Taxonomy" id="144550"/>
    <lineage>
        <taxon>Bacteria</taxon>
        <taxon>Bacillati</taxon>
        <taxon>Actinomycetota</taxon>
        <taxon>Actinomycetes</taxon>
        <taxon>Mycobacteriales</taxon>
        <taxon>Mycobacteriaceae</taxon>
        <taxon>Mycolicibacterium</taxon>
    </lineage>
</organism>
<comment type="caution">
    <text evidence="1">The sequence shown here is derived from an EMBL/GenBank/DDBJ whole genome shotgun (WGS) entry which is preliminary data.</text>
</comment>
<sequence length="139" mass="14643">MRESAGLMLTTNTADTDAAVLAADVVTVLGAHRHRGVNEKQIQDSVQRVLAAAGLVFSREHALSAQDRPDFLVDGGVVVEVKMKASRSMVLMQLGRYAAHDQVAALVLASPRLTVVAGMPDSIHGKPVRVVQLPGVGLA</sequence>
<reference evidence="2" key="2">
    <citation type="submission" date="2016-02" db="EMBL/GenBank/DDBJ databases">
        <title>Draft genome sequence of five rapidly growing Mycobacterium species.</title>
        <authorList>
            <person name="Katahira K."/>
            <person name="Gotou Y."/>
            <person name="Iida K."/>
            <person name="Ogura Y."/>
            <person name="Hayashi T."/>
        </authorList>
    </citation>
    <scope>NUCLEOTIDE SEQUENCE [LARGE SCALE GENOMIC DNA]</scope>
    <source>
        <strain evidence="2">JCM6368</strain>
    </source>
</reference>